<sequence length="99" mass="11535">MDEKELQAKEQAFNEAIEYENELTDKISHLWNILRQLRSDFKQAKIAAGHAAIKTNQAQREYQDALNTFIHENRPEIATERVKENTPSDNPQEKPEAQE</sequence>
<evidence type="ECO:0000313" key="2">
    <source>
        <dbReference type="EMBL" id="APG80679.1"/>
    </source>
</evidence>
<organism evidence="2">
    <name type="scientific">uncultured microorganism</name>
    <dbReference type="NCBI Taxonomy" id="358574"/>
    <lineage>
        <taxon>unclassified sequences</taxon>
        <taxon>environmental samples</taxon>
    </lineage>
</organism>
<name>A0A1L3KS76_9ZZZZ</name>
<reference evidence="2" key="1">
    <citation type="submission" date="2016-11" db="EMBL/GenBank/DDBJ databases">
        <title>New CRISPR-Cas systems from uncultivated microbespotential reviewing scientists.</title>
        <authorList>
            <person name="Burstein D."/>
            <person name="Harrington L.B."/>
            <person name="Strutt S.C."/>
            <person name="Probst A.J."/>
            <person name="Anantharaman K."/>
            <person name="Thoman B.C."/>
            <person name="Doudna J.A."/>
            <person name="Banfield J.F."/>
        </authorList>
    </citation>
    <scope>NUCLEOTIDE SEQUENCE</scope>
</reference>
<protein>
    <submittedName>
        <fullName evidence="2">Uncharacterized protein</fullName>
    </submittedName>
</protein>
<proteinExistence type="predicted"/>
<dbReference type="EMBL" id="KY194792">
    <property type="protein sequence ID" value="APG80679.1"/>
    <property type="molecule type" value="Genomic_DNA"/>
</dbReference>
<feature type="region of interest" description="Disordered" evidence="1">
    <location>
        <begin position="73"/>
        <end position="99"/>
    </location>
</feature>
<dbReference type="AlphaFoldDB" id="A0A1L3KS76"/>
<evidence type="ECO:0000256" key="1">
    <source>
        <dbReference type="SAM" id="MobiDB-lite"/>
    </source>
</evidence>
<accession>A0A1L3KS76</accession>